<evidence type="ECO:0000313" key="2">
    <source>
        <dbReference type="Proteomes" id="UP001189429"/>
    </source>
</evidence>
<keyword evidence="2" id="KW-1185">Reference proteome</keyword>
<gene>
    <name evidence="1" type="ORF">PCOR1329_LOCUS18068</name>
</gene>
<feature type="non-terminal residue" evidence="1">
    <location>
        <position position="117"/>
    </location>
</feature>
<organism evidence="1 2">
    <name type="scientific">Prorocentrum cordatum</name>
    <dbReference type="NCBI Taxonomy" id="2364126"/>
    <lineage>
        <taxon>Eukaryota</taxon>
        <taxon>Sar</taxon>
        <taxon>Alveolata</taxon>
        <taxon>Dinophyceae</taxon>
        <taxon>Prorocentrales</taxon>
        <taxon>Prorocentraceae</taxon>
        <taxon>Prorocentrum</taxon>
    </lineage>
</organism>
<proteinExistence type="predicted"/>
<dbReference type="Proteomes" id="UP001189429">
    <property type="component" value="Unassembled WGS sequence"/>
</dbReference>
<dbReference type="EMBL" id="CAUYUJ010005656">
    <property type="protein sequence ID" value="CAK0814483.1"/>
    <property type="molecule type" value="Genomic_DNA"/>
</dbReference>
<reference evidence="1" key="1">
    <citation type="submission" date="2023-10" db="EMBL/GenBank/DDBJ databases">
        <authorList>
            <person name="Chen Y."/>
            <person name="Shah S."/>
            <person name="Dougan E. K."/>
            <person name="Thang M."/>
            <person name="Chan C."/>
        </authorList>
    </citation>
    <scope>NUCLEOTIDE SEQUENCE [LARGE SCALE GENOMIC DNA]</scope>
</reference>
<accession>A0ABN9RDA7</accession>
<protein>
    <recommendedName>
        <fullName evidence="3">BLOC-1-related complex subunit 7</fullName>
    </recommendedName>
</protein>
<comment type="caution">
    <text evidence="1">The sequence shown here is derived from an EMBL/GenBank/DDBJ whole genome shotgun (WGS) entry which is preliminary data.</text>
</comment>
<evidence type="ECO:0008006" key="3">
    <source>
        <dbReference type="Google" id="ProtNLM"/>
    </source>
</evidence>
<sequence length="117" mass="12615">MRTFMGFCQSAVIEKLDTSVATIRSHIAGHVTILNSTQQDMVSQQGQISTWNEQIVDLACQVENMMQGSVFGNATTISGSILAEPGRQLACAAGKTYHLTLGIACGPFLQELKRSPK</sequence>
<evidence type="ECO:0000313" key="1">
    <source>
        <dbReference type="EMBL" id="CAK0814483.1"/>
    </source>
</evidence>
<name>A0ABN9RDA7_9DINO</name>